<feature type="region of interest" description="Disordered" evidence="1">
    <location>
        <begin position="308"/>
        <end position="373"/>
    </location>
</feature>
<feature type="compositionally biased region" description="Polar residues" evidence="1">
    <location>
        <begin position="249"/>
        <end position="263"/>
    </location>
</feature>
<sequence length="2137" mass="238372">MDTNSSNRSPSPREEGELEDGEICDDDTDEKVLVRQGVMRPSVSIKTNSSRNTRKSKQAARTLPPLMGGQPTDFRLLMPYNRGPHSHNPFPPNHHRQQGGPSGPDRPPTLGPHCDQSPRSSFWERSHTALGRFRHRGKPDDCRGDWGRGSWGDGSGGGREIGRPLPGRYGPGENHSNMKESPSRNKQKVMMGRNQLRNKQILNNTSAAKTENGVDESFEDLLSKYKQIQLELECIRKQENMVLKPKEQSPAQNESEVTDSVPQTEPLPDTHSIYIEASEEDPSSSEKTEEKRVFQAFNLKPLRQKLLTPAEIDALKTKTEKTGSEKEESDTEGGNESEKYQIEPVASLTATPKGKEETAGKDGLKKVTHKKGKDTHVCCVCCSSESGDPNDQEQKKDLEKDPHAGCVCCSESSEESSPTPAKAVCPPPRQLKGKGTNEDEELSELQLRLLALQSASQKWQQKEQQVMKESKEKITKAKPSQDKTSGSTFSSANPPERGRVTTRSATSAASEKAKALANKPLDKAKAGAKHPAEKGKALVKGYPGRKTVSPGSAAKQAFRKQQLRTWKLQQERDQEEQRRQEEEERRRREEEIRKIRDLSNQDEQYNRFMKLVGGSKPPQPTTRSKSRDSDHTRKSSGKQGLDTSGNLYQYDNYDEVAMDTDSETNSPVSSPVHDPFEVPGCFTHMPMPYHVDSPPQYRMDLGQPRFLSVIPSAPPPPLPPMPPMPPPPDELEPPPKPPFADEEEEEEMLLRETCLMSMANKKVSLPEEMTHDSGPPSPLGDVVQPMPRSNLGVVSLNTAPQPRSNKFSRGHHLPRPPLMLPRHKAVVVQLNDSEDSDSDVEACSSSAQTPSVFGGLEFMIKEARRIAEAAKPKPTSGSEKENHPVRTPEALSDAKKTEYRLLKEEIASREKQKVLKDCSPRGVPSPAGSDPDVDSAGKAAAEVELSETEARLTKHRNLLLKDEAILGQLLQQAQKKREALKAAETKVAKLKEQLLASEKIVSANKTLLNRLQEQVHRVQHRVSVKKSHSLKLERELLQAQAAAGMGLGDQKRRADVGHASPAKRLRVESSAVPRGSERRFADLLAQKKHLQQLESVYALKIQKLKEAQALRNRGALPEPPPPQASSTPLPRARQPGSPPTSPFPLPQPSLHDLTQDKLALVSSEEAGEMEDVDLEPASSARGVRRRSFRETGSFTKPKLEPGGTGLVKDNVAKPASIKAPGPGELFLGLEVEALQKMDQQQAGLGELLLGELGTLRGAVEKPAPGKVIAVDMDTMSAQSNRNELKPVPFGPYRSPLLVFKSYRFSPYFRTKEKLSLSSVSYSNMVAPKRSFCRFDLTGTCNDDDCRWQHMRNCTFSGNQLFQDILSYNLVLIGCSENSSSDDISVATEKYLKKLFGANKDRMGMDQKAVLLVSKVNESKKHVPPFTTCKDLRRWRPQPDCPGNPNTGDDSGDERKEPNTGPVKFERRSKASLSAALDVCVAPEDKRYFVSETDDISNLETSVLESPCNAQLWIKLTFKYLNQKDTSPAECLDAALNTLSRALEDNRDNPEIWCHYLALFSRRGEREEVQEMCEMAVEHAPDYQVWWSYLTLESSFEGKDYVCGRLLHYLLDCAASWGVSERLSFQLLESVLYRVQLSVFTGRLQNALAVLQNALKSVSERCIADHLTVSDRCLLWLSFVHLMEFDRLPASLYDPANSNPSRVVSTKPFVLPWRSPLDVRTEPDTLIAVFEDAVRQCSDENLPPAEGTLARLSLHTNLITCYTLLGRYDVGVELCQSLLALCPQSCALLDALSGLYVGKGDCEQAVGVWLQALSQCPHNAEVFYQTCKFLMAQEKPSCIAPLFRGFILSFCDNDSSDQQPVDVLRYILSIPTGDILRGPVIKKHLKEQLSHQMPYLNLVHCLWQWAQGNAVEAEDAFERALGSVRQLDVLHKLWMDYLLFTSSKLAGSPSSSKHLRMFSDLVHRCLVTVPSRLEVPFSSAQYWSCFSFHNKVASHYLSCLPVSRHAHILERLRYDMPTNAELALRLLHQEWEDGNIEHLKFQARMLTSSIPNCLANWKIAIAVERQLKERSEVRLLYQQALQKLPLGAALWKDCLLFEAAEGGKTDKLRKLVHKCQEVGVSLNEPLNLGSSKMEREDH</sequence>
<dbReference type="PANTHER" id="PTHR21563">
    <property type="entry name" value="ZINC FINGER C3H1 DOMAIN-CONTAINING PROTEIN"/>
    <property type="match status" value="1"/>
</dbReference>
<evidence type="ECO:0000313" key="3">
    <source>
        <dbReference type="Ensembl" id="ENSELUP00000083868.1"/>
    </source>
</evidence>
<feature type="compositionally biased region" description="Basic and acidic residues" evidence="1">
    <location>
        <begin position="520"/>
        <end position="536"/>
    </location>
</feature>
<feature type="region of interest" description="Disordered" evidence="1">
    <location>
        <begin position="455"/>
        <end position="674"/>
    </location>
</feature>
<dbReference type="InterPro" id="IPR039278">
    <property type="entry name" value="Red1"/>
</dbReference>
<feature type="region of interest" description="Disordered" evidence="1">
    <location>
        <begin position="407"/>
        <end position="441"/>
    </location>
</feature>
<name>A0AAY5K4F6_ESOLU</name>
<reference evidence="3 4" key="1">
    <citation type="submission" date="2020-02" db="EMBL/GenBank/DDBJ databases">
        <title>Esox lucius (northern pike) genome, fEsoLuc1, primary haplotype.</title>
        <authorList>
            <person name="Myers G."/>
            <person name="Karagic N."/>
            <person name="Meyer A."/>
            <person name="Pippel M."/>
            <person name="Reichard M."/>
            <person name="Winkler S."/>
            <person name="Tracey A."/>
            <person name="Sims Y."/>
            <person name="Howe K."/>
            <person name="Rhie A."/>
            <person name="Formenti G."/>
            <person name="Durbin R."/>
            <person name="Fedrigo O."/>
            <person name="Jarvis E.D."/>
        </authorList>
    </citation>
    <scope>NUCLEOTIDE SEQUENCE [LARGE SCALE GENOMIC DNA]</scope>
</reference>
<feature type="region of interest" description="Disordered" evidence="1">
    <location>
        <begin position="799"/>
        <end position="818"/>
    </location>
</feature>
<feature type="region of interest" description="Disordered" evidence="1">
    <location>
        <begin position="1"/>
        <end position="215"/>
    </location>
</feature>
<feature type="compositionally biased region" description="Basic and acidic residues" evidence="1">
    <location>
        <begin position="313"/>
        <end position="326"/>
    </location>
</feature>
<feature type="compositionally biased region" description="Polar residues" evidence="1">
    <location>
        <begin position="195"/>
        <end position="209"/>
    </location>
</feature>
<feature type="compositionally biased region" description="Basic and acidic residues" evidence="1">
    <location>
        <begin position="569"/>
        <end position="599"/>
    </location>
</feature>
<evidence type="ECO:0000259" key="2">
    <source>
        <dbReference type="Pfam" id="PF10650"/>
    </source>
</evidence>
<feature type="compositionally biased region" description="Low complexity" evidence="1">
    <location>
        <begin position="501"/>
        <end position="519"/>
    </location>
</feature>
<feature type="compositionally biased region" description="Polar residues" evidence="1">
    <location>
        <begin position="637"/>
        <end position="649"/>
    </location>
</feature>
<keyword evidence="4" id="KW-1185">Reference proteome</keyword>
<dbReference type="PANTHER" id="PTHR21563:SF3">
    <property type="entry name" value="ZINC FINGER C3H1 DOMAIN-CONTAINING PROTEIN"/>
    <property type="match status" value="1"/>
</dbReference>
<dbReference type="Pfam" id="PF10650">
    <property type="entry name" value="zf-C3H1"/>
    <property type="match status" value="1"/>
</dbReference>
<feature type="region of interest" description="Disordered" evidence="1">
    <location>
        <begin position="868"/>
        <end position="896"/>
    </location>
</feature>
<dbReference type="InterPro" id="IPR003107">
    <property type="entry name" value="HAT"/>
</dbReference>
<dbReference type="InterPro" id="IPR019607">
    <property type="entry name" value="Putative_zinc-finger_domain"/>
</dbReference>
<dbReference type="InterPro" id="IPR011990">
    <property type="entry name" value="TPR-like_helical_dom_sf"/>
</dbReference>
<accession>A0AAY5K4F6</accession>
<dbReference type="Ensembl" id="ENSELUT00000100241.1">
    <property type="protein sequence ID" value="ENSELUP00000083868.1"/>
    <property type="gene ID" value="ENSELUG00000013421.3"/>
</dbReference>
<feature type="region of interest" description="Disordered" evidence="1">
    <location>
        <begin position="243"/>
        <end position="292"/>
    </location>
</feature>
<gene>
    <name evidence="3" type="primary">ZFC3H1</name>
</gene>
<dbReference type="SUPFAM" id="SSF48452">
    <property type="entry name" value="TPR-like"/>
    <property type="match status" value="2"/>
</dbReference>
<evidence type="ECO:0000313" key="4">
    <source>
        <dbReference type="Proteomes" id="UP000265140"/>
    </source>
</evidence>
<dbReference type="Gene3D" id="1.25.40.10">
    <property type="entry name" value="Tetratricopeptide repeat domain"/>
    <property type="match status" value="3"/>
</dbReference>
<dbReference type="Proteomes" id="UP000265140">
    <property type="component" value="Chromosome 19"/>
</dbReference>
<dbReference type="GeneTree" id="ENSGT00390000001116"/>
<feature type="compositionally biased region" description="Gly residues" evidence="1">
    <location>
        <begin position="147"/>
        <end position="159"/>
    </location>
</feature>
<feature type="region of interest" description="Disordered" evidence="1">
    <location>
        <begin position="1164"/>
        <end position="1207"/>
    </location>
</feature>
<feature type="compositionally biased region" description="Basic and acidic residues" evidence="1">
    <location>
        <begin position="465"/>
        <end position="481"/>
    </location>
</feature>
<feature type="compositionally biased region" description="Acidic residues" evidence="1">
    <location>
        <begin position="1165"/>
        <end position="1174"/>
    </location>
</feature>
<feature type="compositionally biased region" description="Polar residues" evidence="1">
    <location>
        <begin position="1"/>
        <end position="10"/>
    </location>
</feature>
<reference evidence="3" key="3">
    <citation type="submission" date="2025-09" db="UniProtKB">
        <authorList>
            <consortium name="Ensembl"/>
        </authorList>
    </citation>
    <scope>IDENTIFICATION</scope>
</reference>
<dbReference type="GO" id="GO:0006396">
    <property type="term" value="P:RNA processing"/>
    <property type="evidence" value="ECO:0007669"/>
    <property type="project" value="InterPro"/>
</dbReference>
<reference evidence="3" key="2">
    <citation type="submission" date="2025-08" db="UniProtKB">
        <authorList>
            <consortium name="Ensembl"/>
        </authorList>
    </citation>
    <scope>IDENTIFICATION</scope>
</reference>
<dbReference type="GO" id="GO:0005634">
    <property type="term" value="C:nucleus"/>
    <property type="evidence" value="ECO:0007669"/>
    <property type="project" value="TreeGrafter"/>
</dbReference>
<feature type="compositionally biased region" description="Pro residues" evidence="1">
    <location>
        <begin position="1136"/>
        <end position="1147"/>
    </location>
</feature>
<evidence type="ECO:0000256" key="1">
    <source>
        <dbReference type="SAM" id="MobiDB-lite"/>
    </source>
</evidence>
<feature type="region of interest" description="Disordered" evidence="1">
    <location>
        <begin position="1113"/>
        <end position="1150"/>
    </location>
</feature>
<feature type="region of interest" description="Disordered" evidence="1">
    <location>
        <begin position="1433"/>
        <end position="1465"/>
    </location>
</feature>
<feature type="compositionally biased region" description="Acidic residues" evidence="1">
    <location>
        <begin position="16"/>
        <end position="29"/>
    </location>
</feature>
<feature type="compositionally biased region" description="Basic and acidic residues" evidence="1">
    <location>
        <begin position="1452"/>
        <end position="1465"/>
    </location>
</feature>
<proteinExistence type="predicted"/>
<feature type="compositionally biased region" description="Polar residues" evidence="1">
    <location>
        <begin position="482"/>
        <end position="493"/>
    </location>
</feature>
<feature type="compositionally biased region" description="Basic and acidic residues" evidence="1">
    <location>
        <begin position="353"/>
        <end position="365"/>
    </location>
</feature>
<feature type="region of interest" description="Disordered" evidence="1">
    <location>
        <begin position="911"/>
        <end position="948"/>
    </location>
</feature>
<organism evidence="3 4">
    <name type="scientific">Esox lucius</name>
    <name type="common">Northern pike</name>
    <dbReference type="NCBI Taxonomy" id="8010"/>
    <lineage>
        <taxon>Eukaryota</taxon>
        <taxon>Metazoa</taxon>
        <taxon>Chordata</taxon>
        <taxon>Craniata</taxon>
        <taxon>Vertebrata</taxon>
        <taxon>Euteleostomi</taxon>
        <taxon>Actinopterygii</taxon>
        <taxon>Neopterygii</taxon>
        <taxon>Teleostei</taxon>
        <taxon>Protacanthopterygii</taxon>
        <taxon>Esociformes</taxon>
        <taxon>Esocidae</taxon>
        <taxon>Esox</taxon>
    </lineage>
</organism>
<feature type="domain" description="Putative zinc-finger" evidence="2">
    <location>
        <begin position="1331"/>
        <end position="1351"/>
    </location>
</feature>
<dbReference type="SMART" id="SM00386">
    <property type="entry name" value="HAT"/>
    <property type="match status" value="5"/>
</dbReference>
<protein>
    <recommendedName>
        <fullName evidence="2">Putative zinc-finger domain-containing protein</fullName>
    </recommendedName>
</protein>
<dbReference type="GO" id="GO:0000178">
    <property type="term" value="C:exosome (RNase complex)"/>
    <property type="evidence" value="ECO:0007669"/>
    <property type="project" value="TreeGrafter"/>
</dbReference>
<feature type="compositionally biased region" description="Acidic residues" evidence="1">
    <location>
        <begin position="652"/>
        <end position="662"/>
    </location>
</feature>
<feature type="region of interest" description="Disordered" evidence="1">
    <location>
        <begin position="710"/>
        <end position="740"/>
    </location>
</feature>
<feature type="compositionally biased region" description="Basic and acidic residues" evidence="1">
    <location>
        <begin position="878"/>
        <end position="896"/>
    </location>
</feature>
<feature type="compositionally biased region" description="Pro residues" evidence="1">
    <location>
        <begin position="712"/>
        <end position="738"/>
    </location>
</feature>